<accession>A0AAW1JAS4</accession>
<dbReference type="PANTHER" id="PTHR31569:SF4">
    <property type="entry name" value="SWIM-TYPE DOMAIN-CONTAINING PROTEIN"/>
    <property type="match status" value="1"/>
</dbReference>
<feature type="domain" description="MULE transposase" evidence="2">
    <location>
        <begin position="325"/>
        <end position="397"/>
    </location>
</feature>
<feature type="compositionally biased region" description="Basic and acidic residues" evidence="1">
    <location>
        <begin position="242"/>
        <end position="253"/>
    </location>
</feature>
<evidence type="ECO:0000259" key="2">
    <source>
        <dbReference type="Pfam" id="PF10551"/>
    </source>
</evidence>
<name>A0AAW1JAS4_SAPOF</name>
<comment type="caution">
    <text evidence="3">The sequence shown here is derived from an EMBL/GenBank/DDBJ whole genome shotgun (WGS) entry which is preliminary data.</text>
</comment>
<evidence type="ECO:0000313" key="4">
    <source>
        <dbReference type="Proteomes" id="UP001443914"/>
    </source>
</evidence>
<evidence type="ECO:0000256" key="1">
    <source>
        <dbReference type="SAM" id="MobiDB-lite"/>
    </source>
</evidence>
<dbReference type="Proteomes" id="UP001443914">
    <property type="component" value="Unassembled WGS sequence"/>
</dbReference>
<dbReference type="InterPro" id="IPR018289">
    <property type="entry name" value="MULE_transposase_dom"/>
</dbReference>
<organism evidence="3 4">
    <name type="scientific">Saponaria officinalis</name>
    <name type="common">Common soapwort</name>
    <name type="synonym">Lychnis saponaria</name>
    <dbReference type="NCBI Taxonomy" id="3572"/>
    <lineage>
        <taxon>Eukaryota</taxon>
        <taxon>Viridiplantae</taxon>
        <taxon>Streptophyta</taxon>
        <taxon>Embryophyta</taxon>
        <taxon>Tracheophyta</taxon>
        <taxon>Spermatophyta</taxon>
        <taxon>Magnoliopsida</taxon>
        <taxon>eudicotyledons</taxon>
        <taxon>Gunneridae</taxon>
        <taxon>Pentapetalae</taxon>
        <taxon>Caryophyllales</taxon>
        <taxon>Caryophyllaceae</taxon>
        <taxon>Caryophylleae</taxon>
        <taxon>Saponaria</taxon>
    </lineage>
</organism>
<dbReference type="InterPro" id="IPR052579">
    <property type="entry name" value="Zinc_finger_SWIM"/>
</dbReference>
<feature type="region of interest" description="Disordered" evidence="1">
    <location>
        <begin position="242"/>
        <end position="271"/>
    </location>
</feature>
<feature type="region of interest" description="Disordered" evidence="1">
    <location>
        <begin position="604"/>
        <end position="635"/>
    </location>
</feature>
<sequence length="708" mass="80538">MSLMSVFESSPNEDVSDEEISARLQTALTTSDVSYSRNRDPAHAVRLDYKAPEAALDEDVPDKGRPFDLRFSKTDLISLQKDSFEEFGGDEVDYNPLFATKQRFSTRGKAFEWAQNIAFENGFALVIVNSGHKNRSQPELVASYFRCSRYGSSKIVYDPEKPKKKPKTVKCQCTFRIRAVENYHFEDKKQLVLWNIVTANGFGFYNHHPTKYKDGHRHYAGLNEEEKAYVRQQYRASVLPRDIKSGLHQKTPDKPQPSSSQIYTETSKIRKEMRRERNTAQQILALAVEANYVHWHEINRDTHELTHVFMSHPEAVKLFRAYPHVVLIDSTYKTNTYNLALVEVVGVAPTGLSFLIACVLIPSKSEEGYTWLLRKLMDILECTGASPSVFVTDRELGTWCEHAKKFVLCYTNEYFHLGNTATSSVESAHSLLKAWLKIAHLTLDTMWSRIHFMLEGQHSKIRKELQDSMSRPRITQRLFSLLQGKVSTKALEIIEDELKSGIALGVGLELGCGCVLRTTHGLPCACTLVDLKNNGSRVHLSDIHSFWRTLEYDNEEAMPKNDNDMLEELIDKARQSDLVYRNVFLEKLRDILHPEDEDIFAPAVRENPKGRPRGSTTRNKSSFEHSMRKYGTPSTDASTNIQHVVGDFAAGVAGAHLEKNYTKGLLLAWVKRYGVPEELWPHFDSWVDVGSDGHCGFRVLSHALRGGE</sequence>
<protein>
    <recommendedName>
        <fullName evidence="2">MULE transposase domain-containing protein</fullName>
    </recommendedName>
</protein>
<feature type="compositionally biased region" description="Polar residues" evidence="1">
    <location>
        <begin position="256"/>
        <end position="266"/>
    </location>
</feature>
<evidence type="ECO:0000313" key="3">
    <source>
        <dbReference type="EMBL" id="KAK9698951.1"/>
    </source>
</evidence>
<dbReference type="Pfam" id="PF10551">
    <property type="entry name" value="MULE"/>
    <property type="match status" value="1"/>
</dbReference>
<keyword evidence="4" id="KW-1185">Reference proteome</keyword>
<dbReference type="AlphaFoldDB" id="A0AAW1JAS4"/>
<dbReference type="PANTHER" id="PTHR31569">
    <property type="entry name" value="SWIM-TYPE DOMAIN-CONTAINING PROTEIN"/>
    <property type="match status" value="1"/>
</dbReference>
<reference evidence="3" key="1">
    <citation type="submission" date="2024-03" db="EMBL/GenBank/DDBJ databases">
        <title>WGS assembly of Saponaria officinalis var. Norfolk2.</title>
        <authorList>
            <person name="Jenkins J."/>
            <person name="Shu S."/>
            <person name="Grimwood J."/>
            <person name="Barry K."/>
            <person name="Goodstein D."/>
            <person name="Schmutz J."/>
            <person name="Leebens-Mack J."/>
            <person name="Osbourn A."/>
        </authorList>
    </citation>
    <scope>NUCLEOTIDE SEQUENCE [LARGE SCALE GENOMIC DNA]</scope>
    <source>
        <strain evidence="3">JIC</strain>
    </source>
</reference>
<gene>
    <name evidence="3" type="ORF">RND81_08G143000</name>
</gene>
<dbReference type="EMBL" id="JBDFQZ010000008">
    <property type="protein sequence ID" value="KAK9698951.1"/>
    <property type="molecule type" value="Genomic_DNA"/>
</dbReference>
<proteinExistence type="predicted"/>